<evidence type="ECO:0000256" key="2">
    <source>
        <dbReference type="ARBA" id="ARBA00023015"/>
    </source>
</evidence>
<feature type="compositionally biased region" description="Low complexity" evidence="4">
    <location>
        <begin position="1"/>
        <end position="11"/>
    </location>
</feature>
<dbReference type="GO" id="GO:0046983">
    <property type="term" value="F:protein dimerization activity"/>
    <property type="evidence" value="ECO:0007669"/>
    <property type="project" value="InterPro"/>
</dbReference>
<evidence type="ECO:0000256" key="4">
    <source>
        <dbReference type="SAM" id="MobiDB-lite"/>
    </source>
</evidence>
<dbReference type="PANTHER" id="PTHR46412:SF6">
    <property type="entry name" value="TRANSCRIPTION FACTOR BIM2"/>
    <property type="match status" value="1"/>
</dbReference>
<dbReference type="Gene3D" id="4.10.280.10">
    <property type="entry name" value="Helix-loop-helix DNA-binding domain"/>
    <property type="match status" value="1"/>
</dbReference>
<dbReference type="CDD" id="cd11453">
    <property type="entry name" value="bHLH_AtBIM_like"/>
    <property type="match status" value="1"/>
</dbReference>
<organism evidence="6">
    <name type="scientific">Anthurium amnicola</name>
    <dbReference type="NCBI Taxonomy" id="1678845"/>
    <lineage>
        <taxon>Eukaryota</taxon>
        <taxon>Viridiplantae</taxon>
        <taxon>Streptophyta</taxon>
        <taxon>Embryophyta</taxon>
        <taxon>Tracheophyta</taxon>
        <taxon>Spermatophyta</taxon>
        <taxon>Magnoliopsida</taxon>
        <taxon>Liliopsida</taxon>
        <taxon>Araceae</taxon>
        <taxon>Pothoideae</taxon>
        <taxon>Potheae</taxon>
        <taxon>Anthurium</taxon>
    </lineage>
</organism>
<feature type="domain" description="BHLH" evidence="5">
    <location>
        <begin position="153"/>
        <end position="208"/>
    </location>
</feature>
<feature type="non-terminal residue" evidence="6">
    <location>
        <position position="388"/>
    </location>
</feature>
<dbReference type="GO" id="GO:0003700">
    <property type="term" value="F:DNA-binding transcription factor activity"/>
    <property type="evidence" value="ECO:0007669"/>
    <property type="project" value="InterPro"/>
</dbReference>
<evidence type="ECO:0000256" key="3">
    <source>
        <dbReference type="ARBA" id="ARBA00023163"/>
    </source>
</evidence>
<dbReference type="InterPro" id="IPR036638">
    <property type="entry name" value="HLH_DNA-bd_sf"/>
</dbReference>
<dbReference type="InterPro" id="IPR044295">
    <property type="entry name" value="BIM1/2/3"/>
</dbReference>
<dbReference type="GO" id="GO:0006351">
    <property type="term" value="P:DNA-templated transcription"/>
    <property type="evidence" value="ECO:0007669"/>
    <property type="project" value="InterPro"/>
</dbReference>
<keyword evidence="3" id="KW-0804">Transcription</keyword>
<evidence type="ECO:0000259" key="5">
    <source>
        <dbReference type="PROSITE" id="PS50888"/>
    </source>
</evidence>
<accession>A0A1D1XKB2</accession>
<dbReference type="SUPFAM" id="SSF47459">
    <property type="entry name" value="HLH, helix-loop-helix DNA-binding domain"/>
    <property type="match status" value="1"/>
</dbReference>
<keyword evidence="2" id="KW-0805">Transcription regulation</keyword>
<evidence type="ECO:0000256" key="1">
    <source>
        <dbReference type="ARBA" id="ARBA00005510"/>
    </source>
</evidence>
<sequence>LSLSLSPRLPSNSKPTHGDPPQRRHLSQRPSRRRPARSPGPRPPCRDVRRRPSPTPPPPPPPPGVAALPLRSSAPRPPGLVGDLDLLPHPALLAGIGRRTAPPNPMNAPSMCDRGFPDDDDEDYDDDFGKETPSSHKDGGMSKNGNTERKPATPRSKHSATEQRRRSRINDRFRILRDLIPHSDQKRDKASFLVEGSLFQVIEYIQFLQEKVQKYELLNPGWSPDNARMPWKTSHTHGDSIVDPVKHTPVSTNFIFPADRTISGVPAVLSNTQKLAESENLSSGLASKSASMPIPMQYPAVGADTEFSQPQERLVSDSGNMATQPQARWPRSYATDSGVSSGILNGQEELVIDEGTISLSSMYSDRLLTTLTQALQSSGIDLSQASIS</sequence>
<feature type="compositionally biased region" description="Basic residues" evidence="4">
    <location>
        <begin position="23"/>
        <end position="36"/>
    </location>
</feature>
<evidence type="ECO:0000313" key="6">
    <source>
        <dbReference type="EMBL" id="JAT42809.1"/>
    </source>
</evidence>
<feature type="compositionally biased region" description="Pro residues" evidence="4">
    <location>
        <begin position="53"/>
        <end position="64"/>
    </location>
</feature>
<dbReference type="Pfam" id="PF00010">
    <property type="entry name" value="HLH"/>
    <property type="match status" value="1"/>
</dbReference>
<dbReference type="AlphaFoldDB" id="A0A1D1XKB2"/>
<dbReference type="SMART" id="SM00353">
    <property type="entry name" value="HLH"/>
    <property type="match status" value="1"/>
</dbReference>
<dbReference type="PANTHER" id="PTHR46412">
    <property type="entry name" value="BES1-INTERACTING MYC-LIKE PROTEIN"/>
    <property type="match status" value="1"/>
</dbReference>
<feature type="compositionally biased region" description="Basic and acidic residues" evidence="4">
    <location>
        <begin position="159"/>
        <end position="168"/>
    </location>
</feature>
<dbReference type="EMBL" id="GDJX01025127">
    <property type="protein sequence ID" value="JAT42809.1"/>
    <property type="molecule type" value="Transcribed_RNA"/>
</dbReference>
<feature type="compositionally biased region" description="Low complexity" evidence="4">
    <location>
        <begin position="79"/>
        <end position="95"/>
    </location>
</feature>
<name>A0A1D1XKB2_9ARAE</name>
<reference evidence="6" key="1">
    <citation type="submission" date="2015-07" db="EMBL/GenBank/DDBJ databases">
        <title>Transcriptome Assembly of Anthurium amnicola.</title>
        <authorList>
            <person name="Suzuki J."/>
        </authorList>
    </citation>
    <scope>NUCLEOTIDE SEQUENCE</scope>
</reference>
<gene>
    <name evidence="6" type="primary">BIM2_3</name>
    <name evidence="6" type="ORF">g.49217</name>
</gene>
<protein>
    <submittedName>
        <fullName evidence="6">Transcription factor BIM2</fullName>
    </submittedName>
</protein>
<feature type="non-terminal residue" evidence="6">
    <location>
        <position position="1"/>
    </location>
</feature>
<feature type="compositionally biased region" description="Basic and acidic residues" evidence="4">
    <location>
        <begin position="127"/>
        <end position="151"/>
    </location>
</feature>
<dbReference type="InterPro" id="IPR011598">
    <property type="entry name" value="bHLH_dom"/>
</dbReference>
<proteinExistence type="inferred from homology"/>
<dbReference type="PROSITE" id="PS50888">
    <property type="entry name" value="BHLH"/>
    <property type="match status" value="1"/>
</dbReference>
<feature type="region of interest" description="Disordered" evidence="4">
    <location>
        <begin position="1"/>
        <end position="168"/>
    </location>
</feature>
<comment type="similarity">
    <text evidence="1">Belongs to the bHLH protein family.</text>
</comment>